<dbReference type="SMART" id="SM00267">
    <property type="entry name" value="GGDEF"/>
    <property type="match status" value="1"/>
</dbReference>
<dbReference type="EMBL" id="QYUP01000129">
    <property type="protein sequence ID" value="RJG14492.1"/>
    <property type="molecule type" value="Genomic_DNA"/>
</dbReference>
<keyword evidence="1" id="KW-0175">Coiled coil</keyword>
<dbReference type="InterPro" id="IPR035919">
    <property type="entry name" value="EAL_sf"/>
</dbReference>
<reference evidence="4 5" key="1">
    <citation type="submission" date="2018-09" db="EMBL/GenBank/DDBJ databases">
        <authorList>
            <person name="Zhu H."/>
        </authorList>
    </citation>
    <scope>NUCLEOTIDE SEQUENCE [LARGE SCALE GENOMIC DNA]</scope>
    <source>
        <strain evidence="4 5">K1S02-61</strain>
    </source>
</reference>
<dbReference type="CDD" id="cd01949">
    <property type="entry name" value="GGDEF"/>
    <property type="match status" value="1"/>
</dbReference>
<evidence type="ECO:0000256" key="1">
    <source>
        <dbReference type="SAM" id="Coils"/>
    </source>
</evidence>
<proteinExistence type="predicted"/>
<dbReference type="GO" id="GO:0071111">
    <property type="term" value="F:cyclic-guanylate-specific phosphodiesterase activity"/>
    <property type="evidence" value="ECO:0007669"/>
    <property type="project" value="InterPro"/>
</dbReference>
<dbReference type="InterPro" id="IPR029016">
    <property type="entry name" value="GAF-like_dom_sf"/>
</dbReference>
<dbReference type="PANTHER" id="PTHR33121">
    <property type="entry name" value="CYCLIC DI-GMP PHOSPHODIESTERASE PDEF"/>
    <property type="match status" value="1"/>
</dbReference>
<sequence>MAYPADEKETGVRTPVPDKHEEELVRLNRALRTLSAGNRALLRMTDEQDLLHEMCQVIVETGGYAFACVAYAVHDEAKSLRWMAGVGTDIALLDTFHFTWADTEFGNNLPGAAIRTGQPIVGVHIEDPAYAGEVFAPIREHIIQHGYASFTAFPLRVEGQVLGVLAIAANEPDAFDEEEVKLLSELADDLAYGITNLRTHIQKREAQATITRLAYYDTLTGLANRTRLVEELEAAIDDAKRQRHALAVLHLEVGHFRAINKVLGYRAGDELLQTLSRRLSSEIQSKEILARVGEAEFALLLPDGGAEYAIQVAQRLLIVLLEPVEVAQLTLDARVAIGIALFPGHATNAEFLLRRANVAMHQANLASGGYAMYTEGQEQEHTRRLALMGDLHRAIKNSELRLFCQPKVDIQSRRVCGAEALVRWQHPQHGNIPTFEFIQLAEEAGTITPLTNWMLEAAFSQTYAWHEAGLEWPLAVNLSGHDLYDPRLIERIRGMFSTWGIAPSLIQFELTESAVMANPTACLETLARLKQLDVKLFIDDYGTGYSSLSYLQKLPIDAVKIDQSFVMPMVINSNSAMIVSSTIELGHNLGLTVVAEGVDSQAVWDRLAALKCDVAQGYHISMPMPAEQFQAWSSAWSQGSHCQ</sequence>
<dbReference type="InterPro" id="IPR003018">
    <property type="entry name" value="GAF"/>
</dbReference>
<dbReference type="NCBIfam" id="TIGR00254">
    <property type="entry name" value="GGDEF"/>
    <property type="match status" value="1"/>
</dbReference>
<dbReference type="InterPro" id="IPR050706">
    <property type="entry name" value="Cyclic-di-GMP_PDE-like"/>
</dbReference>
<comment type="caution">
    <text evidence="4">The sequence shown here is derived from an EMBL/GenBank/DDBJ whole genome shotgun (WGS) entry which is preliminary data.</text>
</comment>
<dbReference type="Gene3D" id="3.30.70.270">
    <property type="match status" value="1"/>
</dbReference>
<keyword evidence="5" id="KW-1185">Reference proteome</keyword>
<evidence type="ECO:0000259" key="2">
    <source>
        <dbReference type="PROSITE" id="PS50883"/>
    </source>
</evidence>
<dbReference type="InterPro" id="IPR029787">
    <property type="entry name" value="Nucleotide_cyclase"/>
</dbReference>
<dbReference type="PROSITE" id="PS50887">
    <property type="entry name" value="GGDEF"/>
    <property type="match status" value="1"/>
</dbReference>
<dbReference type="OrthoDB" id="9813903at2"/>
<dbReference type="Proteomes" id="UP000284006">
    <property type="component" value="Unassembled WGS sequence"/>
</dbReference>
<dbReference type="PROSITE" id="PS50883">
    <property type="entry name" value="EAL"/>
    <property type="match status" value="1"/>
</dbReference>
<dbReference type="SUPFAM" id="SSF55781">
    <property type="entry name" value="GAF domain-like"/>
    <property type="match status" value="1"/>
</dbReference>
<dbReference type="SUPFAM" id="SSF141868">
    <property type="entry name" value="EAL domain-like"/>
    <property type="match status" value="1"/>
</dbReference>
<dbReference type="Gene3D" id="3.20.20.450">
    <property type="entry name" value="EAL domain"/>
    <property type="match status" value="1"/>
</dbReference>
<dbReference type="Pfam" id="PF00990">
    <property type="entry name" value="GGDEF"/>
    <property type="match status" value="1"/>
</dbReference>
<dbReference type="AlphaFoldDB" id="A0A418XPP7"/>
<organism evidence="4 5">
    <name type="scientific">Massilia cavernae</name>
    <dbReference type="NCBI Taxonomy" id="2320864"/>
    <lineage>
        <taxon>Bacteria</taxon>
        <taxon>Pseudomonadati</taxon>
        <taxon>Pseudomonadota</taxon>
        <taxon>Betaproteobacteria</taxon>
        <taxon>Burkholderiales</taxon>
        <taxon>Oxalobacteraceae</taxon>
        <taxon>Telluria group</taxon>
        <taxon>Massilia</taxon>
    </lineage>
</organism>
<gene>
    <name evidence="4" type="ORF">D3872_17560</name>
</gene>
<name>A0A418XPP7_9BURK</name>
<accession>A0A418XPP7</accession>
<dbReference type="SMART" id="SM00065">
    <property type="entry name" value="GAF"/>
    <property type="match status" value="1"/>
</dbReference>
<protein>
    <submittedName>
        <fullName evidence="4">EAL domain-containing protein</fullName>
    </submittedName>
</protein>
<evidence type="ECO:0000313" key="5">
    <source>
        <dbReference type="Proteomes" id="UP000284006"/>
    </source>
</evidence>
<dbReference type="Pfam" id="PF00563">
    <property type="entry name" value="EAL"/>
    <property type="match status" value="1"/>
</dbReference>
<evidence type="ECO:0000313" key="4">
    <source>
        <dbReference type="EMBL" id="RJG14492.1"/>
    </source>
</evidence>
<dbReference type="SUPFAM" id="SSF55073">
    <property type="entry name" value="Nucleotide cyclase"/>
    <property type="match status" value="1"/>
</dbReference>
<dbReference type="PANTHER" id="PTHR33121:SF71">
    <property type="entry name" value="OXYGEN SENSOR PROTEIN DOSP"/>
    <property type="match status" value="1"/>
</dbReference>
<feature type="coiled-coil region" evidence="1">
    <location>
        <begin position="222"/>
        <end position="249"/>
    </location>
</feature>
<dbReference type="SMART" id="SM00052">
    <property type="entry name" value="EAL"/>
    <property type="match status" value="1"/>
</dbReference>
<dbReference type="Gene3D" id="3.30.450.40">
    <property type="match status" value="1"/>
</dbReference>
<feature type="domain" description="EAL" evidence="2">
    <location>
        <begin position="384"/>
        <end position="637"/>
    </location>
</feature>
<dbReference type="CDD" id="cd01948">
    <property type="entry name" value="EAL"/>
    <property type="match status" value="1"/>
</dbReference>
<feature type="domain" description="GGDEF" evidence="3">
    <location>
        <begin position="244"/>
        <end position="377"/>
    </location>
</feature>
<dbReference type="InterPro" id="IPR000160">
    <property type="entry name" value="GGDEF_dom"/>
</dbReference>
<dbReference type="InterPro" id="IPR043128">
    <property type="entry name" value="Rev_trsase/Diguanyl_cyclase"/>
</dbReference>
<evidence type="ECO:0000259" key="3">
    <source>
        <dbReference type="PROSITE" id="PS50887"/>
    </source>
</evidence>
<dbReference type="Pfam" id="PF13185">
    <property type="entry name" value="GAF_2"/>
    <property type="match status" value="1"/>
</dbReference>
<dbReference type="InterPro" id="IPR001633">
    <property type="entry name" value="EAL_dom"/>
</dbReference>